<evidence type="ECO:0000256" key="5">
    <source>
        <dbReference type="SAM" id="MobiDB-lite"/>
    </source>
</evidence>
<comment type="similarity">
    <text evidence="2 4">Belongs to the Mediator complex subunit 11 family.</text>
</comment>
<dbReference type="Pfam" id="PF10280">
    <property type="entry name" value="Med11"/>
    <property type="match status" value="1"/>
</dbReference>
<protein>
    <recommendedName>
        <fullName evidence="4">Mediator of RNA polymerase II transcription subunit 11</fullName>
    </recommendedName>
    <alternativeName>
        <fullName evidence="4">Mediator complex subunit 11</fullName>
    </alternativeName>
</protein>
<evidence type="ECO:0000313" key="6">
    <source>
        <dbReference type="EMBL" id="CCG83115.1"/>
    </source>
</evidence>
<evidence type="ECO:0000256" key="1">
    <source>
        <dbReference type="ARBA" id="ARBA00004123"/>
    </source>
</evidence>
<keyword evidence="4" id="KW-0804">Transcription</keyword>
<proteinExistence type="inferred from homology"/>
<evidence type="ECO:0000256" key="2">
    <source>
        <dbReference type="ARBA" id="ARBA00008186"/>
    </source>
</evidence>
<keyword evidence="4" id="KW-0805">Transcription regulation</keyword>
<name>R4XC36_TAPDE</name>
<comment type="caution">
    <text evidence="6">The sequence shown here is derived from an EMBL/GenBank/DDBJ whole genome shotgun (WGS) entry which is preliminary data.</text>
</comment>
<dbReference type="GO" id="GO:0003712">
    <property type="term" value="F:transcription coregulator activity"/>
    <property type="evidence" value="ECO:0007669"/>
    <property type="project" value="InterPro"/>
</dbReference>
<dbReference type="AlphaFoldDB" id="R4XC36"/>
<dbReference type="Proteomes" id="UP000013776">
    <property type="component" value="Unassembled WGS sequence"/>
</dbReference>
<gene>
    <name evidence="4" type="primary">MED11</name>
    <name evidence="6" type="ORF">TAPDE_003035</name>
</gene>
<dbReference type="EMBL" id="CAHR02000123">
    <property type="protein sequence ID" value="CCG83115.1"/>
    <property type="molecule type" value="Genomic_DNA"/>
</dbReference>
<organism evidence="6 7">
    <name type="scientific">Taphrina deformans (strain PYCC 5710 / ATCC 11124 / CBS 356.35 / IMI 108563 / JCM 9778 / NBRC 8474)</name>
    <name type="common">Peach leaf curl fungus</name>
    <name type="synonym">Lalaria deformans</name>
    <dbReference type="NCBI Taxonomy" id="1097556"/>
    <lineage>
        <taxon>Eukaryota</taxon>
        <taxon>Fungi</taxon>
        <taxon>Dikarya</taxon>
        <taxon>Ascomycota</taxon>
        <taxon>Taphrinomycotina</taxon>
        <taxon>Taphrinomycetes</taxon>
        <taxon>Taphrinales</taxon>
        <taxon>Taphrinaceae</taxon>
        <taxon>Taphrina</taxon>
    </lineage>
</organism>
<feature type="region of interest" description="Disordered" evidence="5">
    <location>
        <begin position="1"/>
        <end position="37"/>
    </location>
</feature>
<dbReference type="OrthoDB" id="10634733at2759"/>
<dbReference type="GO" id="GO:0006357">
    <property type="term" value="P:regulation of transcription by RNA polymerase II"/>
    <property type="evidence" value="ECO:0007669"/>
    <property type="project" value="InterPro"/>
</dbReference>
<dbReference type="GO" id="GO:0016592">
    <property type="term" value="C:mediator complex"/>
    <property type="evidence" value="ECO:0007669"/>
    <property type="project" value="InterPro"/>
</dbReference>
<keyword evidence="3 4" id="KW-0539">Nucleus</keyword>
<dbReference type="Gene3D" id="1.10.287.3490">
    <property type="match status" value="1"/>
</dbReference>
<accession>R4XC36</accession>
<comment type="subcellular location">
    <subcellularLocation>
        <location evidence="1 4">Nucleus</location>
    </subcellularLocation>
</comment>
<keyword evidence="4" id="KW-0010">Activator</keyword>
<comment type="subunit">
    <text evidence="4">Component of the Mediator complex.</text>
</comment>
<evidence type="ECO:0000256" key="4">
    <source>
        <dbReference type="RuleBase" id="RU364147"/>
    </source>
</evidence>
<dbReference type="InterPro" id="IPR019404">
    <property type="entry name" value="Mediator_Med11"/>
</dbReference>
<keyword evidence="7" id="KW-1185">Reference proteome</keyword>
<dbReference type="VEuPathDB" id="FungiDB:TAPDE_003035"/>
<sequence length="148" mass="15959">MSTIDSPMEDSQHISGEDESPAFSDSSSSEDNGSVPLEARLSELASIDASIATLLTEAALAVDSLNPAKHTSGSLSRRDTYATHTDRFLDTLETLAARLKRSIRALEEDEVSVNAAHVRSGFRPDNAYKAILGEFENTKHRAAQLLNG</sequence>
<reference evidence="6 7" key="1">
    <citation type="journal article" date="2013" name="MBio">
        <title>Genome sequencing of the plant pathogen Taphrina deformans, the causal agent of peach leaf curl.</title>
        <authorList>
            <person name="Cisse O.H."/>
            <person name="Almeida J.M.G.C.F."/>
            <person name="Fonseca A."/>
            <person name="Kumar A.A."/>
            <person name="Salojaervi J."/>
            <person name="Overmyer K."/>
            <person name="Hauser P.M."/>
            <person name="Pagni M."/>
        </authorList>
    </citation>
    <scope>NUCLEOTIDE SEQUENCE [LARGE SCALE GENOMIC DNA]</scope>
    <source>
        <strain evidence="7">PYCC 5710 / ATCC 11124 / CBS 356.35 / IMI 108563 / JCM 9778 / NBRC 8474</strain>
    </source>
</reference>
<evidence type="ECO:0000313" key="7">
    <source>
        <dbReference type="Proteomes" id="UP000013776"/>
    </source>
</evidence>
<evidence type="ECO:0000256" key="3">
    <source>
        <dbReference type="ARBA" id="ARBA00023242"/>
    </source>
</evidence>
<feature type="compositionally biased region" description="Low complexity" evidence="5">
    <location>
        <begin position="21"/>
        <end position="34"/>
    </location>
</feature>
<comment type="function">
    <text evidence="4">Component of the Mediator complex, a coactivator involved in the regulated transcription of nearly all RNA polymerase II-dependent genes. Mediator functions as a bridge to convey information from gene-specific regulatory proteins to the basal RNA polymerase II transcription machinery. Mediator is recruited to promoters by direct interactions with regulatory proteins and serves as a scaffold for the assembly of a functional pre-initiation complex with RNA polymerase II and the general transcription factors.</text>
</comment>